<reference evidence="1 2" key="1">
    <citation type="submission" date="2015-11" db="EMBL/GenBank/DDBJ databases">
        <title>Genomic analysis of 38 Legionella species identifies large and diverse effector repertoires.</title>
        <authorList>
            <person name="Burstein D."/>
            <person name="Amaro F."/>
            <person name="Zusman T."/>
            <person name="Lifshitz Z."/>
            <person name="Cohen O."/>
            <person name="Gilbert J.A."/>
            <person name="Pupko T."/>
            <person name="Shuman H.A."/>
            <person name="Segal G."/>
        </authorList>
    </citation>
    <scope>NUCLEOTIDE SEQUENCE [LARGE SCALE GENOMIC DNA]</scope>
    <source>
        <strain evidence="1 2">Bercovier 4</strain>
    </source>
</reference>
<dbReference type="Proteomes" id="UP000054761">
    <property type="component" value="Unassembled WGS sequence"/>
</dbReference>
<dbReference type="PATRIC" id="fig|454.4.peg.1660"/>
<gene>
    <name evidence="1" type="ORF">Lisr_1524</name>
</gene>
<dbReference type="EMBL" id="LNYH01000089">
    <property type="protein sequence ID" value="KTD21999.1"/>
    <property type="molecule type" value="Genomic_DNA"/>
</dbReference>
<keyword evidence="2" id="KW-1185">Reference proteome</keyword>
<sequence>MTNNCDVQTFVDYKSEIKKLHDYYCCINQATRLNDSKTAMTLIKNSLSGLNASIKALESGIEEGGLLCQESGQ</sequence>
<name>A0A0W0VPM5_9GAMM</name>
<evidence type="ECO:0000313" key="2">
    <source>
        <dbReference type="Proteomes" id="UP000054761"/>
    </source>
</evidence>
<dbReference type="STRING" id="454.Lisr_1524"/>
<comment type="caution">
    <text evidence="1">The sequence shown here is derived from an EMBL/GenBank/DDBJ whole genome shotgun (WGS) entry which is preliminary data.</text>
</comment>
<proteinExistence type="predicted"/>
<evidence type="ECO:0000313" key="1">
    <source>
        <dbReference type="EMBL" id="KTD21999.1"/>
    </source>
</evidence>
<protein>
    <submittedName>
        <fullName evidence="1">Uncharacterized protein</fullName>
    </submittedName>
</protein>
<dbReference type="AlphaFoldDB" id="A0A0W0VPM5"/>
<dbReference type="RefSeq" id="WP_058501877.1">
    <property type="nucleotide sequence ID" value="NZ_CAAAJA010000110.1"/>
</dbReference>
<organism evidence="1 2">
    <name type="scientific">Legionella israelensis</name>
    <dbReference type="NCBI Taxonomy" id="454"/>
    <lineage>
        <taxon>Bacteria</taxon>
        <taxon>Pseudomonadati</taxon>
        <taxon>Pseudomonadota</taxon>
        <taxon>Gammaproteobacteria</taxon>
        <taxon>Legionellales</taxon>
        <taxon>Legionellaceae</taxon>
        <taxon>Legionella</taxon>
    </lineage>
</organism>
<accession>A0A0W0VPM5</accession>